<organism evidence="2 3">
    <name type="scientific">Metabacillus litoralis</name>
    <dbReference type="NCBI Taxonomy" id="152268"/>
    <lineage>
        <taxon>Bacteria</taxon>
        <taxon>Bacillati</taxon>
        <taxon>Bacillota</taxon>
        <taxon>Bacilli</taxon>
        <taxon>Bacillales</taxon>
        <taxon>Bacillaceae</taxon>
        <taxon>Metabacillus</taxon>
    </lineage>
</organism>
<evidence type="ECO:0000313" key="3">
    <source>
        <dbReference type="Proteomes" id="UP000078534"/>
    </source>
</evidence>
<dbReference type="Proteomes" id="UP000078534">
    <property type="component" value="Unassembled WGS sequence"/>
</dbReference>
<accession>A0A179T5P8</accession>
<protein>
    <submittedName>
        <fullName evidence="2">Uncharacterized protein</fullName>
    </submittedName>
</protein>
<dbReference type="OrthoDB" id="2930540at2"/>
<keyword evidence="1" id="KW-0472">Membrane</keyword>
<keyword evidence="1" id="KW-1133">Transmembrane helix</keyword>
<comment type="caution">
    <text evidence="2">The sequence shown here is derived from an EMBL/GenBank/DDBJ whole genome shotgun (WGS) entry which is preliminary data.</text>
</comment>
<dbReference type="RefSeq" id="WP_066325110.1">
    <property type="nucleotide sequence ID" value="NZ_LWSG01000001.1"/>
</dbReference>
<keyword evidence="3" id="KW-1185">Reference proteome</keyword>
<gene>
    <name evidence="2" type="ORF">A6K24_02150</name>
</gene>
<name>A0A179T5P8_9BACI</name>
<reference evidence="3" key="1">
    <citation type="submission" date="2016-04" db="EMBL/GenBank/DDBJ databases">
        <authorList>
            <person name="Lyu Z."/>
            <person name="Lyu W."/>
        </authorList>
    </citation>
    <scope>NUCLEOTIDE SEQUENCE [LARGE SCALE GENOMIC DNA]</scope>
    <source>
        <strain evidence="3">C44</strain>
    </source>
</reference>
<evidence type="ECO:0000256" key="1">
    <source>
        <dbReference type="SAM" id="Phobius"/>
    </source>
</evidence>
<evidence type="ECO:0000313" key="2">
    <source>
        <dbReference type="EMBL" id="OAS89376.1"/>
    </source>
</evidence>
<proteinExistence type="predicted"/>
<dbReference type="EMBL" id="LWSG01000001">
    <property type="protein sequence ID" value="OAS89376.1"/>
    <property type="molecule type" value="Genomic_DNA"/>
</dbReference>
<sequence length="61" mass="6563">MNIAIILVIIIGLLALVGTVFLGGKGDHNYDNATKGNISRLSWIYIILGIAVVIAFAVYLF</sequence>
<feature type="transmembrane region" description="Helical" evidence="1">
    <location>
        <begin position="43"/>
        <end position="60"/>
    </location>
</feature>
<keyword evidence="1" id="KW-0812">Transmembrane</keyword>
<dbReference type="AlphaFoldDB" id="A0A179T5P8"/>